<comment type="caution">
    <text evidence="2">The sequence shown here is derived from an EMBL/GenBank/DDBJ whole genome shotgun (WGS) entry which is preliminary data.</text>
</comment>
<dbReference type="Pfam" id="PF12804">
    <property type="entry name" value="NTP_transf_3"/>
    <property type="match status" value="1"/>
</dbReference>
<reference evidence="2 3" key="1">
    <citation type="submission" date="2020-02" db="EMBL/GenBank/DDBJ databases">
        <title>Balneolaceae bacterium YR4-1, complete genome.</title>
        <authorList>
            <person name="Li Y."/>
            <person name="Wu S."/>
        </authorList>
    </citation>
    <scope>NUCLEOTIDE SEQUENCE [LARGE SCALE GENOMIC DNA]</scope>
    <source>
        <strain evidence="2 3">YR4-1</strain>
    </source>
</reference>
<evidence type="ECO:0000313" key="2">
    <source>
        <dbReference type="EMBL" id="NGP75032.1"/>
    </source>
</evidence>
<dbReference type="InterPro" id="IPR025877">
    <property type="entry name" value="MobA-like_NTP_Trfase"/>
</dbReference>
<evidence type="ECO:0000313" key="3">
    <source>
        <dbReference type="Proteomes" id="UP000473278"/>
    </source>
</evidence>
<dbReference type="EMBL" id="JAALLT010000001">
    <property type="protein sequence ID" value="NGP75032.1"/>
    <property type="molecule type" value="Genomic_DNA"/>
</dbReference>
<dbReference type="Proteomes" id="UP000473278">
    <property type="component" value="Unassembled WGS sequence"/>
</dbReference>
<dbReference type="GO" id="GO:0016779">
    <property type="term" value="F:nucleotidyltransferase activity"/>
    <property type="evidence" value="ECO:0007669"/>
    <property type="project" value="UniProtKB-ARBA"/>
</dbReference>
<proteinExistence type="predicted"/>
<dbReference type="SUPFAM" id="SSF53448">
    <property type="entry name" value="Nucleotide-diphospho-sugar transferases"/>
    <property type="match status" value="1"/>
</dbReference>
<sequence>MSDDKDTGVIVLAAGSSSRLGEPKQLVEFKDQPLLQKVIKECEPLTFGSGIIVLGSNAEEIQQQIDPGSFTFVINEKWREGIASSIRKGVEETLKNHPDTENLLFLLSDQPFVSTELIRQLLTEHRKETKEITASSYKGDIGVPAIFSKSLFPLLLELSGDQGAKKIMKQHPERVVAVPFEMGHFDVDTPEDRNELHNFES</sequence>
<accession>A0A6M1SQP7</accession>
<organism evidence="2 3">
    <name type="scientific">Halalkalibaculum roseum</name>
    <dbReference type="NCBI Taxonomy" id="2709311"/>
    <lineage>
        <taxon>Bacteria</taxon>
        <taxon>Pseudomonadati</taxon>
        <taxon>Balneolota</taxon>
        <taxon>Balneolia</taxon>
        <taxon>Balneolales</taxon>
        <taxon>Balneolaceae</taxon>
        <taxon>Halalkalibaculum</taxon>
    </lineage>
</organism>
<dbReference type="CDD" id="cd04182">
    <property type="entry name" value="GT_2_like_f"/>
    <property type="match status" value="1"/>
</dbReference>
<feature type="domain" description="MobA-like NTP transferase" evidence="1">
    <location>
        <begin position="9"/>
        <end position="173"/>
    </location>
</feature>
<gene>
    <name evidence="2" type="ORF">G3570_00190</name>
</gene>
<dbReference type="RefSeq" id="WP_165138021.1">
    <property type="nucleotide sequence ID" value="NZ_JAALLT010000001.1"/>
</dbReference>
<dbReference type="PANTHER" id="PTHR43777:SF1">
    <property type="entry name" value="MOLYBDENUM COFACTOR CYTIDYLYLTRANSFERASE"/>
    <property type="match status" value="1"/>
</dbReference>
<evidence type="ECO:0000259" key="1">
    <source>
        <dbReference type="Pfam" id="PF12804"/>
    </source>
</evidence>
<dbReference type="InterPro" id="IPR029044">
    <property type="entry name" value="Nucleotide-diphossugar_trans"/>
</dbReference>
<dbReference type="Gene3D" id="3.90.550.10">
    <property type="entry name" value="Spore Coat Polysaccharide Biosynthesis Protein SpsA, Chain A"/>
    <property type="match status" value="1"/>
</dbReference>
<protein>
    <submittedName>
        <fullName evidence="2">Nucleotidyltransferase family protein</fullName>
    </submittedName>
</protein>
<name>A0A6M1SQP7_9BACT</name>
<keyword evidence="3" id="KW-1185">Reference proteome</keyword>
<dbReference type="AlphaFoldDB" id="A0A6M1SQP7"/>
<dbReference type="PANTHER" id="PTHR43777">
    <property type="entry name" value="MOLYBDENUM COFACTOR CYTIDYLYLTRANSFERASE"/>
    <property type="match status" value="1"/>
</dbReference>
<keyword evidence="2" id="KW-0808">Transferase</keyword>